<evidence type="ECO:0000256" key="1">
    <source>
        <dbReference type="ARBA" id="ARBA00022737"/>
    </source>
</evidence>
<evidence type="ECO:0000256" key="2">
    <source>
        <dbReference type="ARBA" id="ARBA00023043"/>
    </source>
</evidence>
<dbReference type="EMBL" id="KZ679137">
    <property type="protein sequence ID" value="PTB73793.1"/>
    <property type="molecule type" value="Genomic_DNA"/>
</dbReference>
<dbReference type="PROSITE" id="PS50088">
    <property type="entry name" value="ANK_REPEAT"/>
    <property type="match status" value="2"/>
</dbReference>
<name>A0A2T4BWU9_TRILO</name>
<feature type="repeat" description="ANK" evidence="3">
    <location>
        <begin position="1"/>
        <end position="31"/>
    </location>
</feature>
<dbReference type="PANTHER" id="PTHR24171">
    <property type="entry name" value="ANKYRIN REPEAT DOMAIN-CONTAINING PROTEIN 39-RELATED"/>
    <property type="match status" value="1"/>
</dbReference>
<dbReference type="Proteomes" id="UP000240760">
    <property type="component" value="Unassembled WGS sequence"/>
</dbReference>
<keyword evidence="1" id="KW-0677">Repeat</keyword>
<keyword evidence="2 3" id="KW-0040">ANK repeat</keyword>
<gene>
    <name evidence="4" type="ORF">M440DRAFT_1299197</name>
</gene>
<evidence type="ECO:0000313" key="4">
    <source>
        <dbReference type="EMBL" id="PTB73793.1"/>
    </source>
</evidence>
<sequence length="73" mass="7998">RTSLSYASMAGRTSTARYLLDKGADIHVKDDEGNSSLIYATLYAHQETIKLLIKRGADVRAKDSRGKTPLETA</sequence>
<feature type="repeat" description="ANK" evidence="3">
    <location>
        <begin position="32"/>
        <end position="64"/>
    </location>
</feature>
<accession>A0A2T4BWU9</accession>
<dbReference type="Gene3D" id="1.25.40.20">
    <property type="entry name" value="Ankyrin repeat-containing domain"/>
    <property type="match status" value="1"/>
</dbReference>
<evidence type="ECO:0000313" key="5">
    <source>
        <dbReference type="Proteomes" id="UP000240760"/>
    </source>
</evidence>
<dbReference type="PROSITE" id="PS50297">
    <property type="entry name" value="ANK_REP_REGION"/>
    <property type="match status" value="2"/>
</dbReference>
<feature type="non-terminal residue" evidence="4">
    <location>
        <position position="73"/>
    </location>
</feature>
<reference evidence="4 5" key="1">
    <citation type="submission" date="2016-07" db="EMBL/GenBank/DDBJ databases">
        <title>Multiple horizontal gene transfer events from other fungi enriched the ability of initially mycotrophic Trichoderma (Ascomycota) to feed on dead plant biomass.</title>
        <authorList>
            <consortium name="DOE Joint Genome Institute"/>
            <person name="Aerts A."/>
            <person name="Atanasova L."/>
            <person name="Chenthamara K."/>
            <person name="Zhang J."/>
            <person name="Grujic M."/>
            <person name="Henrissat B."/>
            <person name="Kuo A."/>
            <person name="Salamov A."/>
            <person name="Lipzen A."/>
            <person name="Labutti K."/>
            <person name="Barry K."/>
            <person name="Miao Y."/>
            <person name="Rahimi M.J."/>
            <person name="Shen Q."/>
            <person name="Grigoriev I.V."/>
            <person name="Kubicek C.P."/>
            <person name="Druzhinina I.S."/>
        </authorList>
    </citation>
    <scope>NUCLEOTIDE SEQUENCE [LARGE SCALE GENOMIC DNA]</scope>
    <source>
        <strain evidence="4 5">ATCC 18648</strain>
    </source>
</reference>
<dbReference type="SUPFAM" id="SSF48403">
    <property type="entry name" value="Ankyrin repeat"/>
    <property type="match status" value="1"/>
</dbReference>
<dbReference type="OrthoDB" id="4900387at2759"/>
<organism evidence="4 5">
    <name type="scientific">Trichoderma longibrachiatum ATCC 18648</name>
    <dbReference type="NCBI Taxonomy" id="983965"/>
    <lineage>
        <taxon>Eukaryota</taxon>
        <taxon>Fungi</taxon>
        <taxon>Dikarya</taxon>
        <taxon>Ascomycota</taxon>
        <taxon>Pezizomycotina</taxon>
        <taxon>Sordariomycetes</taxon>
        <taxon>Hypocreomycetidae</taxon>
        <taxon>Hypocreales</taxon>
        <taxon>Hypocreaceae</taxon>
        <taxon>Trichoderma</taxon>
    </lineage>
</organism>
<dbReference type="InterPro" id="IPR036770">
    <property type="entry name" value="Ankyrin_rpt-contain_sf"/>
</dbReference>
<dbReference type="SMART" id="SM00248">
    <property type="entry name" value="ANK"/>
    <property type="match status" value="2"/>
</dbReference>
<keyword evidence="5" id="KW-1185">Reference proteome</keyword>
<dbReference type="Pfam" id="PF12796">
    <property type="entry name" value="Ank_2"/>
    <property type="match status" value="1"/>
</dbReference>
<evidence type="ECO:0000256" key="3">
    <source>
        <dbReference type="PROSITE-ProRule" id="PRU00023"/>
    </source>
</evidence>
<protein>
    <submittedName>
        <fullName evidence="4">Ankyrin</fullName>
    </submittedName>
</protein>
<proteinExistence type="predicted"/>
<feature type="non-terminal residue" evidence="4">
    <location>
        <position position="1"/>
    </location>
</feature>
<dbReference type="PANTHER" id="PTHR24171:SF9">
    <property type="entry name" value="ANKYRIN REPEAT DOMAIN-CONTAINING PROTEIN 39"/>
    <property type="match status" value="1"/>
</dbReference>
<dbReference type="AlphaFoldDB" id="A0A2T4BWU9"/>
<dbReference type="InterPro" id="IPR002110">
    <property type="entry name" value="Ankyrin_rpt"/>
</dbReference>
<dbReference type="STRING" id="983965.A0A2T4BWU9"/>